<feature type="chain" id="PRO_5043933049" description="Immunoglobulin domain-containing protein" evidence="6">
    <location>
        <begin position="17"/>
        <end position="377"/>
    </location>
</feature>
<dbReference type="Gene3D" id="2.60.40.10">
    <property type="entry name" value="Immunoglobulins"/>
    <property type="match status" value="2"/>
</dbReference>
<dbReference type="InterPro" id="IPR013106">
    <property type="entry name" value="Ig_V-set"/>
</dbReference>
<evidence type="ECO:0000313" key="9">
    <source>
        <dbReference type="Proteomes" id="UP000823561"/>
    </source>
</evidence>
<sequence>MTMIWLYMLFLSSVNSQGEIKVKGFAGGGIIIKCTFKNLQNNKDKYFCKDAKTTLNICPYEKMSTGKDKRYFEYYNTNSGTLQVHIKNLTEEDAGQYQCGAVNGEHIQVTLTVKKDDCCVQPISKTAQLRSSVDIRCSYPKESESNSKHFCKLSPESMCADLIASKTDETRGRFSIVHDRDQRLFTVTIRDLTRTDSGVYWCGVRTGAMSRSMALITEVNLQVKHEITGQEPPPSNPPSTSAATPGSASSQPMIAAVSGGVAVMVLTLAVFMHFKCWRAKASEPASSSSTDSCRETGNKRAPQVDCVYEEIQDSSSPEGSSPVAEGVYTLAHAPAEPSDDPGYATVSFNRNPDRHAEAASTAMSRRVEMASDYATVK</sequence>
<organism evidence="8 9">
    <name type="scientific">Alosa alosa</name>
    <name type="common">allis shad</name>
    <dbReference type="NCBI Taxonomy" id="278164"/>
    <lineage>
        <taxon>Eukaryota</taxon>
        <taxon>Metazoa</taxon>
        <taxon>Chordata</taxon>
        <taxon>Craniata</taxon>
        <taxon>Vertebrata</taxon>
        <taxon>Euteleostomi</taxon>
        <taxon>Actinopterygii</taxon>
        <taxon>Neopterygii</taxon>
        <taxon>Teleostei</taxon>
        <taxon>Clupei</taxon>
        <taxon>Clupeiformes</taxon>
        <taxon>Clupeoidei</taxon>
        <taxon>Clupeidae</taxon>
        <taxon>Alosa</taxon>
    </lineage>
</organism>
<dbReference type="Pfam" id="PF07686">
    <property type="entry name" value="V-set"/>
    <property type="match status" value="2"/>
</dbReference>
<evidence type="ECO:0000256" key="3">
    <source>
        <dbReference type="ARBA" id="ARBA00023136"/>
    </source>
</evidence>
<dbReference type="PANTHER" id="PTHR11860">
    <property type="entry name" value="POLYMERIC-IMMUNOGLOBULIN RECEPTOR"/>
    <property type="match status" value="1"/>
</dbReference>
<dbReference type="InterPro" id="IPR050671">
    <property type="entry name" value="CD300_family_receptors"/>
</dbReference>
<feature type="compositionally biased region" description="Low complexity" evidence="4">
    <location>
        <begin position="238"/>
        <end position="250"/>
    </location>
</feature>
<evidence type="ECO:0000256" key="1">
    <source>
        <dbReference type="ARBA" id="ARBA00004370"/>
    </source>
</evidence>
<keyword evidence="5" id="KW-1133">Transmembrane helix</keyword>
<dbReference type="InterPro" id="IPR003599">
    <property type="entry name" value="Ig_sub"/>
</dbReference>
<comment type="caution">
    <text evidence="8">The sequence shown here is derived from an EMBL/GenBank/DDBJ whole genome shotgun (WGS) entry which is preliminary data.</text>
</comment>
<dbReference type="SUPFAM" id="SSF48726">
    <property type="entry name" value="Immunoglobulin"/>
    <property type="match status" value="2"/>
</dbReference>
<dbReference type="InterPro" id="IPR013783">
    <property type="entry name" value="Ig-like_fold"/>
</dbReference>
<dbReference type="GO" id="GO:0004888">
    <property type="term" value="F:transmembrane signaling receptor activity"/>
    <property type="evidence" value="ECO:0007669"/>
    <property type="project" value="TreeGrafter"/>
</dbReference>
<dbReference type="EMBL" id="JADWDJ010000007">
    <property type="protein sequence ID" value="KAG5278061.1"/>
    <property type="molecule type" value="Genomic_DNA"/>
</dbReference>
<evidence type="ECO:0000259" key="7">
    <source>
        <dbReference type="SMART" id="SM00409"/>
    </source>
</evidence>
<feature type="region of interest" description="Disordered" evidence="4">
    <location>
        <begin position="332"/>
        <end position="377"/>
    </location>
</feature>
<feature type="domain" description="Immunoglobulin" evidence="7">
    <location>
        <begin position="19"/>
        <end position="114"/>
    </location>
</feature>
<gene>
    <name evidence="8" type="ORF">AALO_G00094750</name>
</gene>
<dbReference type="InterPro" id="IPR036179">
    <property type="entry name" value="Ig-like_dom_sf"/>
</dbReference>
<evidence type="ECO:0000256" key="6">
    <source>
        <dbReference type="SAM" id="SignalP"/>
    </source>
</evidence>
<keyword evidence="9" id="KW-1185">Reference proteome</keyword>
<evidence type="ECO:0000256" key="2">
    <source>
        <dbReference type="ARBA" id="ARBA00022692"/>
    </source>
</evidence>
<evidence type="ECO:0000313" key="8">
    <source>
        <dbReference type="EMBL" id="KAG5278061.1"/>
    </source>
</evidence>
<proteinExistence type="predicted"/>
<keyword evidence="3 5" id="KW-0472">Membrane</keyword>
<protein>
    <recommendedName>
        <fullName evidence="7">Immunoglobulin domain-containing protein</fullName>
    </recommendedName>
</protein>
<feature type="domain" description="Immunoglobulin" evidence="7">
    <location>
        <begin position="122"/>
        <end position="224"/>
    </location>
</feature>
<dbReference type="CDD" id="cd05716">
    <property type="entry name" value="IgV_pIgR_like"/>
    <property type="match status" value="1"/>
</dbReference>
<name>A0AAV6GWZ9_9TELE</name>
<comment type="subcellular location">
    <subcellularLocation>
        <location evidence="1">Membrane</location>
    </subcellularLocation>
</comment>
<dbReference type="AlphaFoldDB" id="A0AAV6GWZ9"/>
<keyword evidence="6" id="KW-0732">Signal</keyword>
<reference evidence="8" key="1">
    <citation type="submission" date="2020-10" db="EMBL/GenBank/DDBJ databases">
        <title>Chromosome-scale genome assembly of the Allis shad, Alosa alosa.</title>
        <authorList>
            <person name="Margot Z."/>
            <person name="Christophe K."/>
            <person name="Cabau C."/>
            <person name="Louis A."/>
            <person name="Berthelot C."/>
            <person name="Parey E."/>
            <person name="Roest Crollius H."/>
            <person name="Montfort J."/>
            <person name="Robinson-Rechavi M."/>
            <person name="Bucao C."/>
            <person name="Bouchez O."/>
            <person name="Gislard M."/>
            <person name="Lluch J."/>
            <person name="Milhes M."/>
            <person name="Lampietro C."/>
            <person name="Lopez Roques C."/>
            <person name="Donnadieu C."/>
            <person name="Braasch I."/>
            <person name="Desvignes T."/>
            <person name="Postlethwait J."/>
            <person name="Bobe J."/>
            <person name="Guiguen Y."/>
        </authorList>
    </citation>
    <scope>NUCLEOTIDE SEQUENCE</scope>
    <source>
        <strain evidence="8">M-15738</strain>
        <tissue evidence="8">Blood</tissue>
    </source>
</reference>
<feature type="transmembrane region" description="Helical" evidence="5">
    <location>
        <begin position="253"/>
        <end position="274"/>
    </location>
</feature>
<keyword evidence="2 5" id="KW-0812">Transmembrane</keyword>
<dbReference type="PANTHER" id="PTHR11860:SF118">
    <property type="entry name" value="CMRF35-LIKE MOLECULE 3-RELATED"/>
    <property type="match status" value="1"/>
</dbReference>
<evidence type="ECO:0000256" key="4">
    <source>
        <dbReference type="SAM" id="MobiDB-lite"/>
    </source>
</evidence>
<evidence type="ECO:0000256" key="5">
    <source>
        <dbReference type="SAM" id="Phobius"/>
    </source>
</evidence>
<feature type="region of interest" description="Disordered" evidence="4">
    <location>
        <begin position="227"/>
        <end position="251"/>
    </location>
</feature>
<dbReference type="SMART" id="SM00409">
    <property type="entry name" value="IG"/>
    <property type="match status" value="2"/>
</dbReference>
<dbReference type="Proteomes" id="UP000823561">
    <property type="component" value="Chromosome 7"/>
</dbReference>
<feature type="signal peptide" evidence="6">
    <location>
        <begin position="1"/>
        <end position="16"/>
    </location>
</feature>
<accession>A0AAV6GWZ9</accession>
<dbReference type="GO" id="GO:0005886">
    <property type="term" value="C:plasma membrane"/>
    <property type="evidence" value="ECO:0007669"/>
    <property type="project" value="TreeGrafter"/>
</dbReference>